<comment type="caution">
    <text evidence="1">The sequence shown here is derived from an EMBL/GenBank/DDBJ whole genome shotgun (WGS) entry which is preliminary data.</text>
</comment>
<reference evidence="1" key="1">
    <citation type="submission" date="2022-02" db="EMBL/GenBank/DDBJ databases">
        <title>Plant Genome Project.</title>
        <authorList>
            <person name="Zhang R.-G."/>
        </authorList>
    </citation>
    <scope>NUCLEOTIDE SEQUENCE</scope>
    <source>
        <strain evidence="1">AT1</strain>
    </source>
</reference>
<accession>A0ACC0PWN9</accession>
<dbReference type="Proteomes" id="UP001062846">
    <property type="component" value="Chromosome 2"/>
</dbReference>
<organism evidence="1 2">
    <name type="scientific">Rhododendron molle</name>
    <name type="common">Chinese azalea</name>
    <name type="synonym">Azalea mollis</name>
    <dbReference type="NCBI Taxonomy" id="49168"/>
    <lineage>
        <taxon>Eukaryota</taxon>
        <taxon>Viridiplantae</taxon>
        <taxon>Streptophyta</taxon>
        <taxon>Embryophyta</taxon>
        <taxon>Tracheophyta</taxon>
        <taxon>Spermatophyta</taxon>
        <taxon>Magnoliopsida</taxon>
        <taxon>eudicotyledons</taxon>
        <taxon>Gunneridae</taxon>
        <taxon>Pentapetalae</taxon>
        <taxon>asterids</taxon>
        <taxon>Ericales</taxon>
        <taxon>Ericaceae</taxon>
        <taxon>Ericoideae</taxon>
        <taxon>Rhodoreae</taxon>
        <taxon>Rhododendron</taxon>
    </lineage>
</organism>
<sequence>METSDILVFGDLEISHGPMSIEVPILCFHDIIFHEGLLYGVKGHGLVLAFDILGPCPTRPWFGLGIPDICILSAKQLFIVESAGVVLMVHQDASLPDFGDDDHFGPDNKEKV</sequence>
<dbReference type="EMBL" id="CM046389">
    <property type="protein sequence ID" value="KAI8569432.1"/>
    <property type="molecule type" value="Genomic_DNA"/>
</dbReference>
<gene>
    <name evidence="1" type="ORF">RHMOL_Rhmol02G0278600</name>
</gene>
<protein>
    <submittedName>
        <fullName evidence="1">Uncharacterized protein</fullName>
    </submittedName>
</protein>
<proteinExistence type="predicted"/>
<evidence type="ECO:0000313" key="1">
    <source>
        <dbReference type="EMBL" id="KAI8569432.1"/>
    </source>
</evidence>
<evidence type="ECO:0000313" key="2">
    <source>
        <dbReference type="Proteomes" id="UP001062846"/>
    </source>
</evidence>
<name>A0ACC0PWN9_RHOML</name>
<keyword evidence="2" id="KW-1185">Reference proteome</keyword>